<protein>
    <submittedName>
        <fullName evidence="1">Uncharacterized protein</fullName>
    </submittedName>
</protein>
<dbReference type="EMBL" id="CM056779">
    <property type="protein sequence ID" value="KAJ8719392.1"/>
    <property type="molecule type" value="Genomic_DNA"/>
</dbReference>
<gene>
    <name evidence="1" type="ORF">PYW08_011567</name>
</gene>
<organism evidence="1 2">
    <name type="scientific">Mythimna loreyi</name>
    <dbReference type="NCBI Taxonomy" id="667449"/>
    <lineage>
        <taxon>Eukaryota</taxon>
        <taxon>Metazoa</taxon>
        <taxon>Ecdysozoa</taxon>
        <taxon>Arthropoda</taxon>
        <taxon>Hexapoda</taxon>
        <taxon>Insecta</taxon>
        <taxon>Pterygota</taxon>
        <taxon>Neoptera</taxon>
        <taxon>Endopterygota</taxon>
        <taxon>Lepidoptera</taxon>
        <taxon>Glossata</taxon>
        <taxon>Ditrysia</taxon>
        <taxon>Noctuoidea</taxon>
        <taxon>Noctuidae</taxon>
        <taxon>Noctuinae</taxon>
        <taxon>Hadenini</taxon>
        <taxon>Mythimna</taxon>
    </lineage>
</organism>
<accession>A0ACC2QLV6</accession>
<dbReference type="Proteomes" id="UP001231649">
    <property type="component" value="Chromosome 3"/>
</dbReference>
<evidence type="ECO:0000313" key="1">
    <source>
        <dbReference type="EMBL" id="KAJ8719392.1"/>
    </source>
</evidence>
<name>A0ACC2QLV6_9NEOP</name>
<reference evidence="1" key="1">
    <citation type="submission" date="2023-03" db="EMBL/GenBank/DDBJ databases">
        <title>Chromosome-level genomes of two armyworms, Mythimna separata and Mythimna loreyi, provide insights into the biosynthesis and reception of sex pheromones.</title>
        <authorList>
            <person name="Zhao H."/>
        </authorList>
    </citation>
    <scope>NUCLEOTIDE SEQUENCE</scope>
    <source>
        <strain evidence="1">BeijingLab</strain>
    </source>
</reference>
<sequence length="187" mass="20890">MCWSEKFCYVVPANLGCVLVGIVNFLLSLFALSISVAYFIVETNESHDDLVSAQSVHFARLLGVKLNLASVRIILSIVIIIAVSWMLFSLILVAGVIKNKPSLILCYFSFGIIITIICQLSALLFLVASCWIPALVLFLLSLLHIHVLVVVHTVYELMLRGKDFSFQQHRDDEDPLADCFDEDSSRI</sequence>
<proteinExistence type="predicted"/>
<evidence type="ECO:0000313" key="2">
    <source>
        <dbReference type="Proteomes" id="UP001231649"/>
    </source>
</evidence>
<comment type="caution">
    <text evidence="1">The sequence shown here is derived from an EMBL/GenBank/DDBJ whole genome shotgun (WGS) entry which is preliminary data.</text>
</comment>
<keyword evidence="2" id="KW-1185">Reference proteome</keyword>